<keyword evidence="2" id="KW-0808">Transferase</keyword>
<dbReference type="SUPFAM" id="SSF55729">
    <property type="entry name" value="Acyl-CoA N-acyltransferases (Nat)"/>
    <property type="match status" value="1"/>
</dbReference>
<dbReference type="EMBL" id="NUWN01000004">
    <property type="protein sequence ID" value="PFK47731.1"/>
    <property type="molecule type" value="Genomic_DNA"/>
</dbReference>
<accession>A0A2B0MSV8</accession>
<dbReference type="Gene3D" id="3.40.630.30">
    <property type="match status" value="1"/>
</dbReference>
<dbReference type="AlphaFoldDB" id="A0A2B0MSV8"/>
<organism evidence="2 3">
    <name type="scientific">Bacillus cereus</name>
    <dbReference type="NCBI Taxonomy" id="1396"/>
    <lineage>
        <taxon>Bacteria</taxon>
        <taxon>Bacillati</taxon>
        <taxon>Bacillota</taxon>
        <taxon>Bacilli</taxon>
        <taxon>Bacillales</taxon>
        <taxon>Bacillaceae</taxon>
        <taxon>Bacillus</taxon>
        <taxon>Bacillus cereus group</taxon>
    </lineage>
</organism>
<gene>
    <name evidence="2" type="ORF">COI93_01160</name>
</gene>
<proteinExistence type="predicted"/>
<dbReference type="Proteomes" id="UP000242656">
    <property type="component" value="Unassembled WGS sequence"/>
</dbReference>
<feature type="domain" description="N-acetyltransferase" evidence="1">
    <location>
        <begin position="3"/>
        <end position="134"/>
    </location>
</feature>
<evidence type="ECO:0000313" key="3">
    <source>
        <dbReference type="Proteomes" id="UP000242656"/>
    </source>
</evidence>
<dbReference type="GO" id="GO:0016747">
    <property type="term" value="F:acyltransferase activity, transferring groups other than amino-acyl groups"/>
    <property type="evidence" value="ECO:0007669"/>
    <property type="project" value="InterPro"/>
</dbReference>
<dbReference type="RefSeq" id="WP_098489299.1">
    <property type="nucleotide sequence ID" value="NZ_NUWN01000004.1"/>
</dbReference>
<evidence type="ECO:0000259" key="1">
    <source>
        <dbReference type="PROSITE" id="PS51186"/>
    </source>
</evidence>
<dbReference type="PROSITE" id="PS51186">
    <property type="entry name" value="GNAT"/>
    <property type="match status" value="1"/>
</dbReference>
<sequence length="134" mass="15335">MLKRVQSIMEENTVSLLQYAVGTQEASIQKAIKFYSENKNATLYSYQEHGCIGIEIIKENKARICHIAVSPNSRYKGIASVMIKKVIHMHELIYIEAETDNDAVGFYKQCCFTITSLGEKYPGVERFHCYWAKS</sequence>
<reference evidence="2 3" key="1">
    <citation type="submission" date="2017-09" db="EMBL/GenBank/DDBJ databases">
        <title>Large-scale bioinformatics analysis of Bacillus genomes uncovers conserved roles of natural products in bacterial physiology.</title>
        <authorList>
            <consortium name="Agbiome Team Llc"/>
            <person name="Bleich R.M."/>
            <person name="Grubbs K.J."/>
            <person name="Santa Maria K.C."/>
            <person name="Allen S.E."/>
            <person name="Farag S."/>
            <person name="Shank E.A."/>
            <person name="Bowers A."/>
        </authorList>
    </citation>
    <scope>NUCLEOTIDE SEQUENCE [LARGE SCALE GENOMIC DNA]</scope>
    <source>
        <strain evidence="2 3">AFS083043</strain>
    </source>
</reference>
<dbReference type="InterPro" id="IPR000182">
    <property type="entry name" value="GNAT_dom"/>
</dbReference>
<comment type="caution">
    <text evidence="2">The sequence shown here is derived from an EMBL/GenBank/DDBJ whole genome shotgun (WGS) entry which is preliminary data.</text>
</comment>
<protein>
    <submittedName>
        <fullName evidence="2">GNAT family N-acetyltransferase</fullName>
    </submittedName>
</protein>
<dbReference type="InterPro" id="IPR016181">
    <property type="entry name" value="Acyl_CoA_acyltransferase"/>
</dbReference>
<name>A0A2B0MSV8_BACCE</name>
<evidence type="ECO:0000313" key="2">
    <source>
        <dbReference type="EMBL" id="PFK47731.1"/>
    </source>
</evidence>
<dbReference type="Pfam" id="PF13673">
    <property type="entry name" value="Acetyltransf_10"/>
    <property type="match status" value="1"/>
</dbReference>